<dbReference type="EnsemblPlants" id="TraesCS6B02G247600.1">
    <property type="protein sequence ID" value="TraesCS6B02G247600.1.cds1"/>
    <property type="gene ID" value="TraesCS6B02G247600"/>
</dbReference>
<proteinExistence type="predicted"/>
<evidence type="ECO:0000256" key="2">
    <source>
        <dbReference type="ARBA" id="ARBA00022803"/>
    </source>
</evidence>
<name>A0A3B6PNV2_WHEAT</name>
<reference evidence="3" key="1">
    <citation type="submission" date="2018-08" db="EMBL/GenBank/DDBJ databases">
        <authorList>
            <person name="Rossello M."/>
        </authorList>
    </citation>
    <scope>NUCLEOTIDE SEQUENCE [LARGE SCALE GENOMIC DNA]</scope>
    <source>
        <strain evidence="3">cv. Chinese Spring</strain>
    </source>
</reference>
<accession>A0A3B6PNV2</accession>
<dbReference type="OrthoDB" id="785997at2759"/>
<protein>
    <submittedName>
        <fullName evidence="3">Uncharacterized protein</fullName>
    </submittedName>
</protein>
<dbReference type="Gramene" id="TraesCAD_scaffold_083299_01G000100.1">
    <property type="protein sequence ID" value="TraesCAD_scaffold_083299_01G000100.1"/>
    <property type="gene ID" value="TraesCAD_scaffold_083299_01G000100"/>
</dbReference>
<dbReference type="PaxDb" id="4565-Traes_6BL_0F2796077.1"/>
<keyword evidence="2" id="KW-0802">TPR repeat</keyword>
<organism evidence="3">
    <name type="scientific">Triticum aestivum</name>
    <name type="common">Wheat</name>
    <dbReference type="NCBI Taxonomy" id="4565"/>
    <lineage>
        <taxon>Eukaryota</taxon>
        <taxon>Viridiplantae</taxon>
        <taxon>Streptophyta</taxon>
        <taxon>Embryophyta</taxon>
        <taxon>Tracheophyta</taxon>
        <taxon>Spermatophyta</taxon>
        <taxon>Magnoliopsida</taxon>
        <taxon>Liliopsida</taxon>
        <taxon>Poales</taxon>
        <taxon>Poaceae</taxon>
        <taxon>BOP clade</taxon>
        <taxon>Pooideae</taxon>
        <taxon>Triticodae</taxon>
        <taxon>Triticeae</taxon>
        <taxon>Triticinae</taxon>
        <taxon>Triticum</taxon>
    </lineage>
</organism>
<dbReference type="GO" id="GO:0006355">
    <property type="term" value="P:regulation of DNA-templated transcription"/>
    <property type="evidence" value="ECO:0007669"/>
    <property type="project" value="InterPro"/>
</dbReference>
<keyword evidence="1" id="KW-0677">Repeat</keyword>
<dbReference type="Gramene" id="TraesJAG6B03G03535900.1">
    <property type="protein sequence ID" value="TraesJAG6B03G03535900.1.CDS1"/>
    <property type="gene ID" value="TraesJAG6B03G03535900"/>
</dbReference>
<dbReference type="Gramene" id="TraesRN6B0100707500.1">
    <property type="protein sequence ID" value="TraesRN6B0100707500.1"/>
    <property type="gene ID" value="TraesRN6B0100707500"/>
</dbReference>
<dbReference type="Gramene" id="TraesCS6B02G247600.1">
    <property type="protein sequence ID" value="TraesCS6B02G247600.1.cds1"/>
    <property type="gene ID" value="TraesCS6B02G247600"/>
</dbReference>
<evidence type="ECO:0000313" key="4">
    <source>
        <dbReference type="Proteomes" id="UP000019116"/>
    </source>
</evidence>
<dbReference type="Proteomes" id="UP000019116">
    <property type="component" value="Chromosome 6B"/>
</dbReference>
<keyword evidence="4" id="KW-1185">Reference proteome</keyword>
<dbReference type="Gramene" id="TraesCLE_scaffold_001706_01G000100.1">
    <property type="protein sequence ID" value="TraesCLE_scaffold_001706_01G000100.1"/>
    <property type="gene ID" value="TraesCLE_scaffold_001706_01G000100"/>
</dbReference>
<evidence type="ECO:0000313" key="3">
    <source>
        <dbReference type="EnsemblPlants" id="TraesCS6B02G247600.1.cds1"/>
    </source>
</evidence>
<dbReference type="PANTHER" id="PTHR14027:SF2">
    <property type="entry name" value="RNA POLYMERASE-ASSOCIATED PROTEIN CTR9 HOMOLOG"/>
    <property type="match status" value="1"/>
</dbReference>
<dbReference type="Gramene" id="TraesSTA6B03G03536870.1">
    <property type="protein sequence ID" value="TraesSTA6B03G03536870.1.CDS1"/>
    <property type="gene ID" value="TraesSTA6B03G03536870"/>
</dbReference>
<dbReference type="InterPro" id="IPR031101">
    <property type="entry name" value="Ctr9"/>
</dbReference>
<dbReference type="Gramene" id="TraesJUL6B03G03576740.1">
    <property type="protein sequence ID" value="TraesJUL6B03G03576740.1.CDS1"/>
    <property type="gene ID" value="TraesJUL6B03G03576740"/>
</dbReference>
<dbReference type="Gramene" id="TraesNOR6B03G03582460.1">
    <property type="protein sequence ID" value="TraesNOR6B03G03582460.1.CDS1"/>
    <property type="gene ID" value="TraesNOR6B03G03582460"/>
</dbReference>
<sequence>MDKMSRALEIYPYCTLALNHLANQYFFTGQHFVVEQLSETVLSSSSHGLLKSQAYYNLAGSYHCKVMRPIHIPIELVGYYFTNSLCRHFGFPC</sequence>
<evidence type="ECO:0000256" key="1">
    <source>
        <dbReference type="ARBA" id="ARBA00022737"/>
    </source>
</evidence>
<dbReference type="Gramene" id="TraesCS6B03G0728300.1">
    <property type="protein sequence ID" value="TraesCS6B03G0728300.1.CDS1"/>
    <property type="gene ID" value="TraesCS6B03G0728300"/>
</dbReference>
<reference evidence="3" key="2">
    <citation type="submission" date="2018-10" db="UniProtKB">
        <authorList>
            <consortium name="EnsemblPlants"/>
        </authorList>
    </citation>
    <scope>IDENTIFICATION</scope>
</reference>
<dbReference type="Gramene" id="TraesSYM6B03G03488360.1">
    <property type="protein sequence ID" value="TraesSYM6B03G03488360.1.CDS1"/>
    <property type="gene ID" value="TraesSYM6B03G03488360"/>
</dbReference>
<dbReference type="Gramene" id="TraesLDM6B03G03548860.1">
    <property type="protein sequence ID" value="TraesLDM6B03G03548860.1.CDS1"/>
    <property type="gene ID" value="TraesLDM6B03G03548860"/>
</dbReference>
<dbReference type="Gramene" id="TraesMAC6B03G03545850.1">
    <property type="protein sequence ID" value="TraesMAC6B03G03545850.1.CDS1"/>
    <property type="gene ID" value="TraesMAC6B03G03545850"/>
</dbReference>
<dbReference type="OMA" id="CYYMASI"/>
<dbReference type="Gramene" id="TraesROB_scaffold_002014_01G000200.1">
    <property type="protein sequence ID" value="TraesROB_scaffold_002014_01G000200.1"/>
    <property type="gene ID" value="TraesROB_scaffold_002014_01G000200"/>
</dbReference>
<dbReference type="SMR" id="A0A3B6PNV2"/>
<dbReference type="STRING" id="4565.A0A3B6PNV2"/>
<dbReference type="AlphaFoldDB" id="A0A3B6PNV2"/>
<dbReference type="PANTHER" id="PTHR14027">
    <property type="entry name" value="RNA POLYMERASE-ASSOCIATED PROTEIN CTR9"/>
    <property type="match status" value="1"/>
</dbReference>